<comment type="caution">
    <text evidence="2">The sequence shown here is derived from an EMBL/GenBank/DDBJ whole genome shotgun (WGS) entry which is preliminary data.</text>
</comment>
<dbReference type="AlphaFoldDB" id="A0A448WTH2"/>
<feature type="region of interest" description="Disordered" evidence="1">
    <location>
        <begin position="58"/>
        <end position="81"/>
    </location>
</feature>
<evidence type="ECO:0000256" key="1">
    <source>
        <dbReference type="SAM" id="MobiDB-lite"/>
    </source>
</evidence>
<evidence type="ECO:0000313" key="2">
    <source>
        <dbReference type="EMBL" id="VEL19821.1"/>
    </source>
</evidence>
<sequence length="116" mass="12700">MAFSDEFYDDYGPLYRRYSPVSCANPTSSLVPSRARVPEAAWPRSRLEWDPERHCPLPAGTVEISPAPRQVHSGTSLNGHGVSPVGLGTAVDRAGIVHTSLHFVQAQRNSTWGWGD</sequence>
<reference evidence="2" key="1">
    <citation type="submission" date="2018-11" db="EMBL/GenBank/DDBJ databases">
        <authorList>
            <consortium name="Pathogen Informatics"/>
        </authorList>
    </citation>
    <scope>NUCLEOTIDE SEQUENCE</scope>
</reference>
<evidence type="ECO:0000313" key="3">
    <source>
        <dbReference type="Proteomes" id="UP000784294"/>
    </source>
</evidence>
<name>A0A448WTH2_9PLAT</name>
<dbReference type="EMBL" id="CAAALY010043423">
    <property type="protein sequence ID" value="VEL19821.1"/>
    <property type="molecule type" value="Genomic_DNA"/>
</dbReference>
<organism evidence="2 3">
    <name type="scientific">Protopolystoma xenopodis</name>
    <dbReference type="NCBI Taxonomy" id="117903"/>
    <lineage>
        <taxon>Eukaryota</taxon>
        <taxon>Metazoa</taxon>
        <taxon>Spiralia</taxon>
        <taxon>Lophotrochozoa</taxon>
        <taxon>Platyhelminthes</taxon>
        <taxon>Monogenea</taxon>
        <taxon>Polyopisthocotylea</taxon>
        <taxon>Polystomatidea</taxon>
        <taxon>Polystomatidae</taxon>
        <taxon>Protopolystoma</taxon>
    </lineage>
</organism>
<keyword evidence="3" id="KW-1185">Reference proteome</keyword>
<proteinExistence type="predicted"/>
<protein>
    <submittedName>
        <fullName evidence="2">Uncharacterized protein</fullName>
    </submittedName>
</protein>
<gene>
    <name evidence="2" type="ORF">PXEA_LOCUS13261</name>
</gene>
<dbReference type="Proteomes" id="UP000784294">
    <property type="component" value="Unassembled WGS sequence"/>
</dbReference>
<accession>A0A448WTH2</accession>